<dbReference type="EMBL" id="FNIW01000006">
    <property type="protein sequence ID" value="SDN97638.1"/>
    <property type="molecule type" value="Genomic_DNA"/>
</dbReference>
<comment type="caution">
    <text evidence="2">The sequence shown here is derived from an EMBL/GenBank/DDBJ whole genome shotgun (WGS) entry which is preliminary data.</text>
</comment>
<dbReference type="AlphaFoldDB" id="A0A1H0FSI7"/>
<evidence type="ECO:0000259" key="1">
    <source>
        <dbReference type="Pfam" id="PF14353"/>
    </source>
</evidence>
<organism evidence="2 3">
    <name type="scientific">Prevotella communis</name>
    <dbReference type="NCBI Taxonomy" id="2913614"/>
    <lineage>
        <taxon>Bacteria</taxon>
        <taxon>Pseudomonadati</taxon>
        <taxon>Bacteroidota</taxon>
        <taxon>Bacteroidia</taxon>
        <taxon>Bacteroidales</taxon>
        <taxon>Prevotellaceae</taxon>
        <taxon>Prevotella</taxon>
    </lineage>
</organism>
<dbReference type="OrthoDB" id="1077002at2"/>
<dbReference type="Pfam" id="PF14353">
    <property type="entry name" value="CpXC"/>
    <property type="match status" value="1"/>
</dbReference>
<reference evidence="3" key="1">
    <citation type="submission" date="2016-10" db="EMBL/GenBank/DDBJ databases">
        <authorList>
            <person name="de Groot N.N."/>
        </authorList>
    </citation>
    <scope>NUCLEOTIDE SEQUENCE [LARGE SCALE GENOMIC DNA]</scope>
    <source>
        <strain evidence="3">BP1-145</strain>
    </source>
</reference>
<name>A0A1H0FSI7_9BACT</name>
<feature type="domain" description="CpXC" evidence="1">
    <location>
        <begin position="10"/>
        <end position="129"/>
    </location>
</feature>
<dbReference type="InterPro" id="IPR025682">
    <property type="entry name" value="CpXC_dom"/>
</dbReference>
<protein>
    <submittedName>
        <fullName evidence="2">CpXC protein</fullName>
    </submittedName>
</protein>
<accession>A0A1H0FSI7</accession>
<proteinExistence type="predicted"/>
<sequence length="216" mass="25548">MSSISTKPFTCPECGHKGEFKMYNSVNVTLDPKLKDRVLNGDIFDWTCPKCGESLSVRYNLLYHDMDNKFQIYYSPTECERLNKKMNEMLAKYPGMRKTVRTVDSLNALREKIYVFEEGLNDIAIELSKLFLKNVEKESIEPNSELRFEQLIVYGKDTPKEQLLFRKIIDNQPQKGMILLEKIYYDNFVKDIATNDNFKMRNYCETIDEEWIYNHI</sequence>
<dbReference type="Proteomes" id="UP000199134">
    <property type="component" value="Unassembled WGS sequence"/>
</dbReference>
<gene>
    <name evidence="2" type="ORF">SAMN04487900_10672</name>
</gene>
<evidence type="ECO:0000313" key="3">
    <source>
        <dbReference type="Proteomes" id="UP000199134"/>
    </source>
</evidence>
<evidence type="ECO:0000313" key="2">
    <source>
        <dbReference type="EMBL" id="SDN97638.1"/>
    </source>
</evidence>
<dbReference type="RefSeq" id="WP_091852864.1">
    <property type="nucleotide sequence ID" value="NZ_FNIW01000006.1"/>
</dbReference>